<dbReference type="RefSeq" id="WP_086159986.1">
    <property type="nucleotide sequence ID" value="NZ_CP021121.1"/>
</dbReference>
<organism evidence="6 7">
    <name type="scientific">Streptomyces marincola</name>
    <dbReference type="NCBI Taxonomy" id="2878388"/>
    <lineage>
        <taxon>Bacteria</taxon>
        <taxon>Bacillati</taxon>
        <taxon>Actinomycetota</taxon>
        <taxon>Actinomycetes</taxon>
        <taxon>Kitasatosporales</taxon>
        <taxon>Streptomycetaceae</taxon>
        <taxon>Streptomyces</taxon>
    </lineage>
</organism>
<dbReference type="KEGG" id="smao:CAG99_15910"/>
<dbReference type="Pfam" id="PF02909">
    <property type="entry name" value="TetR_C_1"/>
    <property type="match status" value="1"/>
</dbReference>
<evidence type="ECO:0000256" key="2">
    <source>
        <dbReference type="ARBA" id="ARBA00023125"/>
    </source>
</evidence>
<keyword evidence="1" id="KW-0805">Transcription regulation</keyword>
<name>A0A1W7CZ92_9ACTN</name>
<dbReference type="SUPFAM" id="SSF46689">
    <property type="entry name" value="Homeodomain-like"/>
    <property type="match status" value="1"/>
</dbReference>
<evidence type="ECO:0000313" key="7">
    <source>
        <dbReference type="Proteomes" id="UP000194218"/>
    </source>
</evidence>
<dbReference type="PANTHER" id="PTHR30055:SF151">
    <property type="entry name" value="TRANSCRIPTIONAL REGULATORY PROTEIN"/>
    <property type="match status" value="1"/>
</dbReference>
<dbReference type="Proteomes" id="UP000194218">
    <property type="component" value="Chromosome"/>
</dbReference>
<dbReference type="AlphaFoldDB" id="A0A1W7CZ92"/>
<dbReference type="Gene3D" id="1.10.357.10">
    <property type="entry name" value="Tetracycline Repressor, domain 2"/>
    <property type="match status" value="1"/>
</dbReference>
<dbReference type="GO" id="GO:0000976">
    <property type="term" value="F:transcription cis-regulatory region binding"/>
    <property type="evidence" value="ECO:0007669"/>
    <property type="project" value="TreeGrafter"/>
</dbReference>
<keyword evidence="3" id="KW-0804">Transcription</keyword>
<dbReference type="SUPFAM" id="SSF48498">
    <property type="entry name" value="Tetracyclin repressor-like, C-terminal domain"/>
    <property type="match status" value="1"/>
</dbReference>
<dbReference type="Gene3D" id="1.10.10.60">
    <property type="entry name" value="Homeodomain-like"/>
    <property type="match status" value="1"/>
</dbReference>
<dbReference type="InterPro" id="IPR050109">
    <property type="entry name" value="HTH-type_TetR-like_transc_reg"/>
</dbReference>
<evidence type="ECO:0000259" key="5">
    <source>
        <dbReference type="PROSITE" id="PS50977"/>
    </source>
</evidence>
<dbReference type="EMBL" id="CP021121">
    <property type="protein sequence ID" value="ARQ70133.1"/>
    <property type="molecule type" value="Genomic_DNA"/>
</dbReference>
<dbReference type="OrthoDB" id="2570341at2"/>
<dbReference type="InterPro" id="IPR009057">
    <property type="entry name" value="Homeodomain-like_sf"/>
</dbReference>
<evidence type="ECO:0000256" key="1">
    <source>
        <dbReference type="ARBA" id="ARBA00023015"/>
    </source>
</evidence>
<gene>
    <name evidence="6" type="ORF">CAG99_15910</name>
</gene>
<keyword evidence="2 4" id="KW-0238">DNA-binding</keyword>
<proteinExistence type="predicted"/>
<dbReference type="GO" id="GO:0003700">
    <property type="term" value="F:DNA-binding transcription factor activity"/>
    <property type="evidence" value="ECO:0007669"/>
    <property type="project" value="TreeGrafter"/>
</dbReference>
<accession>A0A1W7CZ92</accession>
<reference evidence="6 7" key="1">
    <citation type="submission" date="2017-05" db="EMBL/GenBank/DDBJ databases">
        <title>Complete genome sequence of Streptomyces sp. SCSIO 03032 revealed the diverse biosynthetic pathways for its bioactive secondary metabolites.</title>
        <authorList>
            <person name="Ma L."/>
            <person name="Zhu Y."/>
            <person name="Zhang W."/>
            <person name="Zhang G."/>
            <person name="Tian X."/>
            <person name="Zhang S."/>
            <person name="Zhang C."/>
        </authorList>
    </citation>
    <scope>NUCLEOTIDE SEQUENCE [LARGE SCALE GENOMIC DNA]</scope>
    <source>
        <strain evidence="6 7">SCSIO 03032</strain>
    </source>
</reference>
<evidence type="ECO:0000256" key="4">
    <source>
        <dbReference type="PROSITE-ProRule" id="PRU00335"/>
    </source>
</evidence>
<dbReference type="InterPro" id="IPR001647">
    <property type="entry name" value="HTH_TetR"/>
</dbReference>
<dbReference type="PROSITE" id="PS50977">
    <property type="entry name" value="HTH_TETR_2"/>
    <property type="match status" value="1"/>
</dbReference>
<dbReference type="InterPro" id="IPR004111">
    <property type="entry name" value="Repressor_TetR_C"/>
</dbReference>
<sequence>MTTHSSGSGDIDRSLELMWRPEGRPARGPKPGLTLSAIVGAAVALADREGLAALSMRKVAAELGVGTMTLYRYVPGKSELLDLMLDHVVAPATKPEGSDWRAALERIALDTFELHLAHPWLLQVNQARPLLGPNGLLGFEYFLAALDGLGLTGRERVNVIMTVDAYVTGLSRHYVMLRQAQAESQLTDEEFWAAQGPLIADALNSGRYPHVMSLPDDVFEGTPEEILRFGIDRVLDGVAAFLATLPADRPEEEPAGW</sequence>
<evidence type="ECO:0000313" key="6">
    <source>
        <dbReference type="EMBL" id="ARQ70133.1"/>
    </source>
</evidence>
<keyword evidence="7" id="KW-1185">Reference proteome</keyword>
<dbReference type="InterPro" id="IPR036271">
    <property type="entry name" value="Tet_transcr_reg_TetR-rel_C_sf"/>
</dbReference>
<protein>
    <submittedName>
        <fullName evidence="6">TetR family transcriptional regulator</fullName>
    </submittedName>
</protein>
<dbReference type="PANTHER" id="PTHR30055">
    <property type="entry name" value="HTH-TYPE TRANSCRIPTIONAL REGULATOR RUTR"/>
    <property type="match status" value="1"/>
</dbReference>
<evidence type="ECO:0000256" key="3">
    <source>
        <dbReference type="ARBA" id="ARBA00023163"/>
    </source>
</evidence>
<feature type="DNA-binding region" description="H-T-H motif" evidence="4">
    <location>
        <begin position="55"/>
        <end position="74"/>
    </location>
</feature>
<feature type="domain" description="HTH tetR-type" evidence="5">
    <location>
        <begin position="32"/>
        <end position="92"/>
    </location>
</feature>
<dbReference type="Pfam" id="PF00440">
    <property type="entry name" value="TetR_N"/>
    <property type="match status" value="1"/>
</dbReference>
<dbReference type="GO" id="GO:0045892">
    <property type="term" value="P:negative regulation of DNA-templated transcription"/>
    <property type="evidence" value="ECO:0007669"/>
    <property type="project" value="InterPro"/>
</dbReference>